<reference evidence="2" key="1">
    <citation type="submission" date="2020-10" db="EMBL/GenBank/DDBJ databases">
        <authorList>
            <person name="Han B."/>
            <person name="Lu T."/>
            <person name="Zhao Q."/>
            <person name="Huang X."/>
            <person name="Zhao Y."/>
        </authorList>
    </citation>
    <scope>NUCLEOTIDE SEQUENCE</scope>
</reference>
<sequence length="263" mass="28284">MSRASPPSLPRPHQQRLLRPAPAAFPPTPGSPSRPQQFSSPVPEGLAAKSPLCSTSTCPATSSLGSPDFAKACSRRFGAAPPTIITQPILGPVTGGHCELHNLKTLKFSGNRFFGRCPGDIGCARTQTIDLRHRPDVPAWLGKVGAVQHRTYPTMRSPEACRTRRRPQGTQLVDGRRAVEYEDDDVVMLMDQVRVLLEHGNALECVDPGMGGQVPEEEVLPVLKLGMVCTSQIPSNQPSMAEVVQILQVIKAPVGGGRMKASF</sequence>
<dbReference type="PANTHER" id="PTHR48006">
    <property type="entry name" value="LEUCINE-RICH REPEAT-CONTAINING PROTEIN DDB_G0281931-RELATED"/>
    <property type="match status" value="1"/>
</dbReference>
<accession>A0A811NXM9</accession>
<dbReference type="Gene3D" id="1.10.510.10">
    <property type="entry name" value="Transferase(Phosphotransferase) domain 1"/>
    <property type="match status" value="1"/>
</dbReference>
<proteinExistence type="predicted"/>
<name>A0A811NXM9_9POAL</name>
<dbReference type="Proteomes" id="UP000604825">
    <property type="component" value="Unassembled WGS sequence"/>
</dbReference>
<evidence type="ECO:0000313" key="3">
    <source>
        <dbReference type="Proteomes" id="UP000604825"/>
    </source>
</evidence>
<evidence type="ECO:0000313" key="2">
    <source>
        <dbReference type="EMBL" id="CAD6232065.1"/>
    </source>
</evidence>
<dbReference type="OrthoDB" id="597908at2759"/>
<dbReference type="EMBL" id="CAJGYO010000005">
    <property type="protein sequence ID" value="CAD6232065.1"/>
    <property type="molecule type" value="Genomic_DNA"/>
</dbReference>
<comment type="caution">
    <text evidence="2">The sequence shown here is derived from an EMBL/GenBank/DDBJ whole genome shotgun (WGS) entry which is preliminary data.</text>
</comment>
<protein>
    <submittedName>
        <fullName evidence="2">Uncharacterized protein</fullName>
    </submittedName>
</protein>
<keyword evidence="3" id="KW-1185">Reference proteome</keyword>
<feature type="region of interest" description="Disordered" evidence="1">
    <location>
        <begin position="1"/>
        <end position="46"/>
    </location>
</feature>
<gene>
    <name evidence="2" type="ORF">NCGR_LOCUS21838</name>
</gene>
<evidence type="ECO:0000256" key="1">
    <source>
        <dbReference type="SAM" id="MobiDB-lite"/>
    </source>
</evidence>
<organism evidence="2 3">
    <name type="scientific">Miscanthus lutarioriparius</name>
    <dbReference type="NCBI Taxonomy" id="422564"/>
    <lineage>
        <taxon>Eukaryota</taxon>
        <taxon>Viridiplantae</taxon>
        <taxon>Streptophyta</taxon>
        <taxon>Embryophyta</taxon>
        <taxon>Tracheophyta</taxon>
        <taxon>Spermatophyta</taxon>
        <taxon>Magnoliopsida</taxon>
        <taxon>Liliopsida</taxon>
        <taxon>Poales</taxon>
        <taxon>Poaceae</taxon>
        <taxon>PACMAD clade</taxon>
        <taxon>Panicoideae</taxon>
        <taxon>Andropogonodae</taxon>
        <taxon>Andropogoneae</taxon>
        <taxon>Saccharinae</taxon>
        <taxon>Miscanthus</taxon>
    </lineage>
</organism>
<feature type="compositionally biased region" description="Pro residues" evidence="1">
    <location>
        <begin position="23"/>
        <end position="32"/>
    </location>
</feature>
<dbReference type="InterPro" id="IPR051824">
    <property type="entry name" value="LRR_Rcpt-Like_S/T_Kinase"/>
</dbReference>
<dbReference type="PANTHER" id="PTHR48006:SF96">
    <property type="entry name" value="PROTEIN KINASE DOMAIN-CONTAINING PROTEIN"/>
    <property type="match status" value="1"/>
</dbReference>
<dbReference type="AlphaFoldDB" id="A0A811NXM9"/>